<evidence type="ECO:0000256" key="1">
    <source>
        <dbReference type="SAM" id="MobiDB-lite"/>
    </source>
</evidence>
<dbReference type="Proteomes" id="UP001153269">
    <property type="component" value="Unassembled WGS sequence"/>
</dbReference>
<name>A0A9N7ZF34_PLEPL</name>
<organism evidence="2 3">
    <name type="scientific">Pleuronectes platessa</name>
    <name type="common">European plaice</name>
    <dbReference type="NCBI Taxonomy" id="8262"/>
    <lineage>
        <taxon>Eukaryota</taxon>
        <taxon>Metazoa</taxon>
        <taxon>Chordata</taxon>
        <taxon>Craniata</taxon>
        <taxon>Vertebrata</taxon>
        <taxon>Euteleostomi</taxon>
        <taxon>Actinopterygii</taxon>
        <taxon>Neopterygii</taxon>
        <taxon>Teleostei</taxon>
        <taxon>Neoteleostei</taxon>
        <taxon>Acanthomorphata</taxon>
        <taxon>Carangaria</taxon>
        <taxon>Pleuronectiformes</taxon>
        <taxon>Pleuronectoidei</taxon>
        <taxon>Pleuronectidae</taxon>
        <taxon>Pleuronectes</taxon>
    </lineage>
</organism>
<gene>
    <name evidence="2" type="ORF">PLEPLA_LOCUS48841</name>
</gene>
<feature type="compositionally biased region" description="Polar residues" evidence="1">
    <location>
        <begin position="1"/>
        <end position="11"/>
    </location>
</feature>
<sequence length="113" mass="12143">MSRSNEPTASTRRLLPRTGMVEECRSTDGSTKPGGCSSATCLCSRLHSPLVGSRTEGFGDTPDATGHLFPIPSTGLSLSVLRLDDGRIRRGGDEAERPGERAQARWRFPATAR</sequence>
<feature type="compositionally biased region" description="Basic and acidic residues" evidence="1">
    <location>
        <begin position="89"/>
        <end position="103"/>
    </location>
</feature>
<comment type="caution">
    <text evidence="2">The sequence shown here is derived from an EMBL/GenBank/DDBJ whole genome shotgun (WGS) entry which is preliminary data.</text>
</comment>
<reference evidence="2" key="1">
    <citation type="submission" date="2020-03" db="EMBL/GenBank/DDBJ databases">
        <authorList>
            <person name="Weist P."/>
        </authorList>
    </citation>
    <scope>NUCLEOTIDE SEQUENCE</scope>
</reference>
<keyword evidence="3" id="KW-1185">Reference proteome</keyword>
<feature type="region of interest" description="Disordered" evidence="1">
    <location>
        <begin position="1"/>
        <end position="35"/>
    </location>
</feature>
<proteinExistence type="predicted"/>
<evidence type="ECO:0000313" key="3">
    <source>
        <dbReference type="Proteomes" id="UP001153269"/>
    </source>
</evidence>
<protein>
    <submittedName>
        <fullName evidence="2">Uncharacterized protein</fullName>
    </submittedName>
</protein>
<accession>A0A9N7ZF34</accession>
<dbReference type="AlphaFoldDB" id="A0A9N7ZF34"/>
<feature type="region of interest" description="Disordered" evidence="1">
    <location>
        <begin position="89"/>
        <end position="113"/>
    </location>
</feature>
<evidence type="ECO:0000313" key="2">
    <source>
        <dbReference type="EMBL" id="CAB1460967.1"/>
    </source>
</evidence>
<dbReference type="EMBL" id="CADEAL010004502">
    <property type="protein sequence ID" value="CAB1460967.1"/>
    <property type="molecule type" value="Genomic_DNA"/>
</dbReference>